<evidence type="ECO:0000313" key="7">
    <source>
        <dbReference type="Proteomes" id="UP000327013"/>
    </source>
</evidence>
<dbReference type="InterPro" id="IPR019826">
    <property type="entry name" value="Carboxylesterase_B_AS"/>
</dbReference>
<proteinExistence type="inferred from homology"/>
<keyword evidence="7" id="KW-1185">Reference proteome</keyword>
<evidence type="ECO:0000259" key="5">
    <source>
        <dbReference type="Pfam" id="PF00135"/>
    </source>
</evidence>
<reference evidence="6 7" key="1">
    <citation type="submission" date="2019-06" db="EMBL/GenBank/DDBJ databases">
        <title>A chromosomal-level reference genome of Carpinus fangiana (Coryloideae, Betulaceae).</title>
        <authorList>
            <person name="Yang X."/>
            <person name="Wang Z."/>
            <person name="Zhang L."/>
            <person name="Hao G."/>
            <person name="Liu J."/>
            <person name="Yang Y."/>
        </authorList>
    </citation>
    <scope>NUCLEOTIDE SEQUENCE [LARGE SCALE GENOMIC DNA]</scope>
    <source>
        <strain evidence="6">Cfa_2016G</strain>
        <tissue evidence="6">Leaf</tissue>
    </source>
</reference>
<organism evidence="6 7">
    <name type="scientific">Carpinus fangiana</name>
    <dbReference type="NCBI Taxonomy" id="176857"/>
    <lineage>
        <taxon>Eukaryota</taxon>
        <taxon>Viridiplantae</taxon>
        <taxon>Streptophyta</taxon>
        <taxon>Embryophyta</taxon>
        <taxon>Tracheophyta</taxon>
        <taxon>Spermatophyta</taxon>
        <taxon>Magnoliopsida</taxon>
        <taxon>eudicotyledons</taxon>
        <taxon>Gunneridae</taxon>
        <taxon>Pentapetalae</taxon>
        <taxon>rosids</taxon>
        <taxon>fabids</taxon>
        <taxon>Fagales</taxon>
        <taxon>Betulaceae</taxon>
        <taxon>Carpinus</taxon>
    </lineage>
</organism>
<dbReference type="Proteomes" id="UP000327013">
    <property type="component" value="Unassembled WGS sequence"/>
</dbReference>
<dbReference type="OrthoDB" id="6846267at2759"/>
<dbReference type="EMBL" id="VIBQ01000014">
    <property type="protein sequence ID" value="KAB8349741.1"/>
    <property type="molecule type" value="Genomic_DNA"/>
</dbReference>
<feature type="region of interest" description="Disordered" evidence="4">
    <location>
        <begin position="1"/>
        <end position="20"/>
    </location>
</feature>
<dbReference type="AlphaFoldDB" id="A0A5N6KW46"/>
<dbReference type="PROSITE" id="PS00122">
    <property type="entry name" value="CARBOXYLESTERASE_B_1"/>
    <property type="match status" value="1"/>
</dbReference>
<dbReference type="EC" id="3.1.1.-" evidence="3"/>
<dbReference type="PANTHER" id="PTHR43142">
    <property type="entry name" value="CARBOXYLIC ESTER HYDROLASE"/>
    <property type="match status" value="1"/>
</dbReference>
<accession>A0A5N6KW46</accession>
<dbReference type="Gene3D" id="3.40.50.1820">
    <property type="entry name" value="alpha/beta hydrolase"/>
    <property type="match status" value="1"/>
</dbReference>
<dbReference type="InterPro" id="IPR002018">
    <property type="entry name" value="CarbesteraseB"/>
</dbReference>
<comment type="caution">
    <text evidence="6">The sequence shown here is derived from an EMBL/GenBank/DDBJ whole genome shotgun (WGS) entry which is preliminary data.</text>
</comment>
<dbReference type="Pfam" id="PF00135">
    <property type="entry name" value="COesterase"/>
    <property type="match status" value="1"/>
</dbReference>
<sequence>MAPLSTSPPPPSVNLNHSTTNPQILTGKTIFHGQPSAATPGVPKCSFFGRIPYAQAPIGELRFRRPRPLPDDFNYANYGGAPGRPGDYSDPCLACTQAPAPWAGAPTLQTTEDCLRLNIWVPLGSCPPHGWPVLFYLHGGFLQYGGPSQDDPSAFIAAGGVTECVVVAPAYRLGILGFLASREVCGQVSERSANFGLWDQRAALEWTARHVGAFGGDAGNITVAGMSSGAYSAFHQLAYDLRQPKEERLVRRVVQWSNGCGVQPKAVFELQEQFKEVMDALSVVNPNASAVFALDALREKTAEELVGTVSKITQKFFRPVTDGSFIVGDTIERLKDGRMTKAMKEGDVSIMIGDVASEASVYATMYPPQSWKGMVERLSWDYPQAVVETICSRYKSSWKMAGGWTPTFGKVYAKMQVYAASRGQIDSLVKSGLPHSNVYRYSIEYRSDASPMSKIMGSTHGTDLAIWFLGNGKDIKSNEKEIMKTWLKPLGLFIRGEKSKAMQWGTTNAKQVRTLTISGDIKVKEDSIWEKSLEFWNAMQSRDIK</sequence>
<evidence type="ECO:0000256" key="2">
    <source>
        <dbReference type="ARBA" id="ARBA00022801"/>
    </source>
</evidence>
<feature type="domain" description="Carboxylesterase type B" evidence="5">
    <location>
        <begin position="42"/>
        <end position="536"/>
    </location>
</feature>
<name>A0A5N6KW46_9ROSI</name>
<evidence type="ECO:0000256" key="3">
    <source>
        <dbReference type="RuleBase" id="RU361235"/>
    </source>
</evidence>
<dbReference type="GO" id="GO:0016787">
    <property type="term" value="F:hydrolase activity"/>
    <property type="evidence" value="ECO:0007669"/>
    <property type="project" value="UniProtKB-KW"/>
</dbReference>
<dbReference type="SUPFAM" id="SSF53474">
    <property type="entry name" value="alpha/beta-Hydrolases"/>
    <property type="match status" value="1"/>
</dbReference>
<comment type="similarity">
    <text evidence="1 3">Belongs to the type-B carboxylesterase/lipase family.</text>
</comment>
<evidence type="ECO:0000256" key="4">
    <source>
        <dbReference type="SAM" id="MobiDB-lite"/>
    </source>
</evidence>
<feature type="compositionally biased region" description="Pro residues" evidence="4">
    <location>
        <begin position="1"/>
        <end position="12"/>
    </location>
</feature>
<evidence type="ECO:0000313" key="6">
    <source>
        <dbReference type="EMBL" id="KAB8349741.1"/>
    </source>
</evidence>
<keyword evidence="2 3" id="KW-0378">Hydrolase</keyword>
<dbReference type="InterPro" id="IPR029058">
    <property type="entry name" value="AB_hydrolase_fold"/>
</dbReference>
<dbReference type="PANTHER" id="PTHR43142:SF4">
    <property type="entry name" value="CARBOXYLIC ESTER HYDROLASE"/>
    <property type="match status" value="1"/>
</dbReference>
<gene>
    <name evidence="6" type="ORF">FH972_023756</name>
</gene>
<protein>
    <recommendedName>
        <fullName evidence="3">Carboxylic ester hydrolase</fullName>
        <ecNumber evidence="3">3.1.1.-</ecNumber>
    </recommendedName>
</protein>
<evidence type="ECO:0000256" key="1">
    <source>
        <dbReference type="ARBA" id="ARBA00005964"/>
    </source>
</evidence>